<dbReference type="EMBL" id="MWWU01000002">
    <property type="protein sequence ID" value="OZG55715.1"/>
    <property type="molecule type" value="Genomic_DNA"/>
</dbReference>
<dbReference type="PROSITE" id="PS00093">
    <property type="entry name" value="N4_MTASE"/>
    <property type="match status" value="1"/>
</dbReference>
<keyword evidence="4 9" id="KW-0808">Transferase</keyword>
<evidence type="ECO:0000313" key="10">
    <source>
        <dbReference type="Proteomes" id="UP000228976"/>
    </source>
</evidence>
<accession>A0A261F9I6</accession>
<feature type="region of interest" description="Disordered" evidence="8">
    <location>
        <begin position="299"/>
        <end position="324"/>
    </location>
</feature>
<keyword evidence="6" id="KW-0680">Restriction system</keyword>
<evidence type="ECO:0000256" key="4">
    <source>
        <dbReference type="ARBA" id="ARBA00022679"/>
    </source>
</evidence>
<organism evidence="9 10">
    <name type="scientific">Aeriscardovia aeriphila</name>
    <dbReference type="NCBI Taxonomy" id="218139"/>
    <lineage>
        <taxon>Bacteria</taxon>
        <taxon>Bacillati</taxon>
        <taxon>Actinomycetota</taxon>
        <taxon>Actinomycetes</taxon>
        <taxon>Bifidobacteriales</taxon>
        <taxon>Bifidobacteriaceae</taxon>
        <taxon>Aeriscardovia</taxon>
    </lineage>
</organism>
<dbReference type="InterPro" id="IPR029063">
    <property type="entry name" value="SAM-dependent_MTases_sf"/>
</dbReference>
<evidence type="ECO:0000256" key="6">
    <source>
        <dbReference type="ARBA" id="ARBA00022747"/>
    </source>
</evidence>
<evidence type="ECO:0000256" key="1">
    <source>
        <dbReference type="ARBA" id="ARBA00010203"/>
    </source>
</evidence>
<dbReference type="OrthoDB" id="9773060at2"/>
<keyword evidence="10" id="KW-1185">Reference proteome</keyword>
<sequence length="440" mass="49147">MLPDRSQTQQRADLTFRGNVHSGRHGWLRLTTAYSLTLARERMAHLAPGSSVLEPFAGSGTTPLVAEEMGLHCQAREINPFLVWFTNAKLDYYSPQTRSEAQQAASQVLSQASACEKADIPFWTPPIHHIERWWDPVTLKALAALKSFINIHSGQVRNLLDVAFCRVMMGTSNVVFNHQSMSLKKLEADTDQPAFELPANTYQDVLTRFQLEFGEVVTTLAEPLRLTASVHQGDSKTPFDAFEPADMVLTSPPYCNRMSYIRELRPYMYWLGFLTSGEQASDLDWKSTGGTWGKASTRLRGWSPSISPDYQSDDSQDGTPVPTPAELEASLPIASELAAALENIEKGKSGDILAPYVHKYFLDMWQHFLMIDPVLKAGGDMCYVIGNSTFSGTEVPTHRWYAQMMEALGYTNIHIDTLRKRNSNKALYEFAVCAHKPSAA</sequence>
<dbReference type="SUPFAM" id="SSF53335">
    <property type="entry name" value="S-adenosyl-L-methionine-dependent methyltransferases"/>
    <property type="match status" value="2"/>
</dbReference>
<proteinExistence type="inferred from homology"/>
<evidence type="ECO:0000256" key="2">
    <source>
        <dbReference type="ARBA" id="ARBA00012185"/>
    </source>
</evidence>
<keyword evidence="5" id="KW-0949">S-adenosyl-L-methionine</keyword>
<comment type="similarity">
    <text evidence="1">Belongs to the N(4)/N(6)-methyltransferase family. N(4) subfamily.</text>
</comment>
<dbReference type="GO" id="GO:0015667">
    <property type="term" value="F:site-specific DNA-methyltransferase (cytosine-N4-specific) activity"/>
    <property type="evidence" value="ECO:0007669"/>
    <property type="project" value="UniProtKB-EC"/>
</dbReference>
<gene>
    <name evidence="9" type="ORF">AEAE_0203</name>
</gene>
<evidence type="ECO:0000256" key="8">
    <source>
        <dbReference type="SAM" id="MobiDB-lite"/>
    </source>
</evidence>
<evidence type="ECO:0000256" key="3">
    <source>
        <dbReference type="ARBA" id="ARBA00022603"/>
    </source>
</evidence>
<keyword evidence="3 9" id="KW-0489">Methyltransferase</keyword>
<dbReference type="GO" id="GO:0009307">
    <property type="term" value="P:DNA restriction-modification system"/>
    <property type="evidence" value="ECO:0007669"/>
    <property type="project" value="UniProtKB-KW"/>
</dbReference>
<evidence type="ECO:0000256" key="7">
    <source>
        <dbReference type="ARBA" id="ARBA00049120"/>
    </source>
</evidence>
<reference evidence="9 10" key="1">
    <citation type="journal article" date="2017" name="BMC Genomics">
        <title>Comparative genomic and phylogenomic analyses of the Bifidobacteriaceae family.</title>
        <authorList>
            <person name="Lugli G.A."/>
            <person name="Milani C."/>
            <person name="Turroni F."/>
            <person name="Duranti S."/>
            <person name="Mancabelli L."/>
            <person name="Mangifesta M."/>
            <person name="Ferrario C."/>
            <person name="Modesto M."/>
            <person name="Mattarelli P."/>
            <person name="Jiri K."/>
            <person name="van Sinderen D."/>
            <person name="Ventura M."/>
        </authorList>
    </citation>
    <scope>NUCLEOTIDE SEQUENCE [LARGE SCALE GENOMIC DNA]</scope>
    <source>
        <strain evidence="9 10">LMG 21773</strain>
    </source>
</reference>
<evidence type="ECO:0000256" key="5">
    <source>
        <dbReference type="ARBA" id="ARBA00022691"/>
    </source>
</evidence>
<dbReference type="GO" id="GO:0003677">
    <property type="term" value="F:DNA binding"/>
    <property type="evidence" value="ECO:0007669"/>
    <property type="project" value="InterPro"/>
</dbReference>
<dbReference type="AlphaFoldDB" id="A0A261F9I6"/>
<dbReference type="GO" id="GO:0032259">
    <property type="term" value="P:methylation"/>
    <property type="evidence" value="ECO:0007669"/>
    <property type="project" value="UniProtKB-KW"/>
</dbReference>
<evidence type="ECO:0000313" key="9">
    <source>
        <dbReference type="EMBL" id="OZG55715.1"/>
    </source>
</evidence>
<comment type="caution">
    <text evidence="9">The sequence shown here is derived from an EMBL/GenBank/DDBJ whole genome shotgun (WGS) entry which is preliminary data.</text>
</comment>
<dbReference type="RefSeq" id="WP_094689338.1">
    <property type="nucleotide sequence ID" value="NZ_JACBYZ010000001.1"/>
</dbReference>
<protein>
    <recommendedName>
        <fullName evidence="2">site-specific DNA-methyltransferase (cytosine-N(4)-specific)</fullName>
        <ecNumber evidence="2">2.1.1.113</ecNumber>
    </recommendedName>
</protein>
<dbReference type="InterPro" id="IPR017985">
    <property type="entry name" value="MeTrfase_CN4_CS"/>
</dbReference>
<dbReference type="Gene3D" id="3.40.50.150">
    <property type="entry name" value="Vaccinia Virus protein VP39"/>
    <property type="match status" value="2"/>
</dbReference>
<comment type="catalytic activity">
    <reaction evidence="7">
        <text>a 2'-deoxycytidine in DNA + S-adenosyl-L-methionine = an N(4)-methyl-2'-deoxycytidine in DNA + S-adenosyl-L-homocysteine + H(+)</text>
        <dbReference type="Rhea" id="RHEA:16857"/>
        <dbReference type="Rhea" id="RHEA-COMP:11369"/>
        <dbReference type="Rhea" id="RHEA-COMP:13674"/>
        <dbReference type="ChEBI" id="CHEBI:15378"/>
        <dbReference type="ChEBI" id="CHEBI:57856"/>
        <dbReference type="ChEBI" id="CHEBI:59789"/>
        <dbReference type="ChEBI" id="CHEBI:85452"/>
        <dbReference type="ChEBI" id="CHEBI:137933"/>
        <dbReference type="EC" id="2.1.1.113"/>
    </reaction>
</comment>
<name>A0A261F9I6_9BIFI</name>
<dbReference type="Proteomes" id="UP000228976">
    <property type="component" value="Unassembled WGS sequence"/>
</dbReference>
<dbReference type="EC" id="2.1.1.113" evidence="2"/>